<protein>
    <submittedName>
        <fullName evidence="3">FAD-dependent oxidoreductase</fullName>
    </submittedName>
</protein>
<dbReference type="Pfam" id="PF07992">
    <property type="entry name" value="Pyr_redox_2"/>
    <property type="match status" value="1"/>
</dbReference>
<dbReference type="Gene3D" id="1.10.1060.10">
    <property type="entry name" value="Alpha-helical ferredoxin"/>
    <property type="match status" value="1"/>
</dbReference>
<comment type="caution">
    <text evidence="3">The sequence shown here is derived from an EMBL/GenBank/DDBJ whole genome shotgun (WGS) entry which is preliminary data.</text>
</comment>
<dbReference type="GO" id="GO:0016491">
    <property type="term" value="F:oxidoreductase activity"/>
    <property type="evidence" value="ECO:0007669"/>
    <property type="project" value="InterPro"/>
</dbReference>
<dbReference type="EMBL" id="DVOC01000037">
    <property type="protein sequence ID" value="HIU90785.1"/>
    <property type="molecule type" value="Genomic_DNA"/>
</dbReference>
<dbReference type="PANTHER" id="PTHR42783">
    <property type="entry name" value="GLUTAMATE SYNTHASE [NADPH] SMALL CHAIN"/>
    <property type="match status" value="1"/>
</dbReference>
<dbReference type="InterPro" id="IPR036188">
    <property type="entry name" value="FAD/NAD-bd_sf"/>
</dbReference>
<dbReference type="Pfam" id="PF14691">
    <property type="entry name" value="Fer4_20"/>
    <property type="match status" value="1"/>
</dbReference>
<evidence type="ECO:0000259" key="1">
    <source>
        <dbReference type="Pfam" id="PF07992"/>
    </source>
</evidence>
<evidence type="ECO:0000313" key="4">
    <source>
        <dbReference type="Proteomes" id="UP000886852"/>
    </source>
</evidence>
<sequence length="380" mass="40302">MSDIAFQTGRCLQCAKPQCVKGCPVGYDIPKFLREAKNGDFSAAADTVGHLFGEVCGAICPESGCRAHCVLHGQGGVDIPSVEREVFSRLPLRLCVKDGALNGVSVAVVGGGVSGLTFAGKCYCRGADVTVYERDVLLRTLRTLPYFRLPRVAVDKICAAYTDSGIKFVKKDVTKEELEALRRSFDVVYLAVGAQISGALHAQGEQLVTSADEFLRGDAFGGTIVIGGGNTAMDCARLNVANGGKSIVAYRRTRADMPAFPKEILCAEREGVRFLYNLAPIAVTKGDRLCVTFAKTLSEGRGRLVLTEDTVTLHCDCVVSAAGRRLDERLYPRDKAAALVGGGADGNLYCGGDAAGRTLAAQAVGDAIAAFKAVMQKFSR</sequence>
<gene>
    <name evidence="3" type="ORF">IAC72_02040</name>
</gene>
<dbReference type="Gene3D" id="3.50.50.60">
    <property type="entry name" value="FAD/NAD(P)-binding domain"/>
    <property type="match status" value="2"/>
</dbReference>
<dbReference type="PANTHER" id="PTHR42783:SF3">
    <property type="entry name" value="GLUTAMATE SYNTHASE [NADPH] SMALL CHAIN-RELATED"/>
    <property type="match status" value="1"/>
</dbReference>
<proteinExistence type="predicted"/>
<feature type="domain" description="Dihydroprymidine dehydrogenase" evidence="2">
    <location>
        <begin position="7"/>
        <end position="86"/>
    </location>
</feature>
<reference evidence="3" key="2">
    <citation type="journal article" date="2021" name="PeerJ">
        <title>Extensive microbial diversity within the chicken gut microbiome revealed by metagenomics and culture.</title>
        <authorList>
            <person name="Gilroy R."/>
            <person name="Ravi A."/>
            <person name="Getino M."/>
            <person name="Pursley I."/>
            <person name="Horton D.L."/>
            <person name="Alikhan N.F."/>
            <person name="Baker D."/>
            <person name="Gharbi K."/>
            <person name="Hall N."/>
            <person name="Watson M."/>
            <person name="Adriaenssens E.M."/>
            <person name="Foster-Nyarko E."/>
            <person name="Jarju S."/>
            <person name="Secka A."/>
            <person name="Antonio M."/>
            <person name="Oren A."/>
            <person name="Chaudhuri R.R."/>
            <person name="La Ragione R."/>
            <person name="Hildebrand F."/>
            <person name="Pallen M.J."/>
        </authorList>
    </citation>
    <scope>NUCLEOTIDE SEQUENCE</scope>
    <source>
        <strain evidence="3">ChiHjej12B11-7776</strain>
    </source>
</reference>
<dbReference type="Proteomes" id="UP000886852">
    <property type="component" value="Unassembled WGS sequence"/>
</dbReference>
<feature type="domain" description="FAD/NAD(P)-binding" evidence="1">
    <location>
        <begin position="173"/>
        <end position="334"/>
    </location>
</feature>
<dbReference type="InterPro" id="IPR009051">
    <property type="entry name" value="Helical_ferredxn"/>
</dbReference>
<evidence type="ECO:0000259" key="2">
    <source>
        <dbReference type="Pfam" id="PF14691"/>
    </source>
</evidence>
<dbReference type="SUPFAM" id="SSF51971">
    <property type="entry name" value="Nucleotide-binding domain"/>
    <property type="match status" value="1"/>
</dbReference>
<evidence type="ECO:0000313" key="3">
    <source>
        <dbReference type="EMBL" id="HIU90785.1"/>
    </source>
</evidence>
<organism evidence="3 4">
    <name type="scientific">Candidatus Fimimonas merdipullorum</name>
    <dbReference type="NCBI Taxonomy" id="2840822"/>
    <lineage>
        <taxon>Bacteria</taxon>
        <taxon>Pseudomonadati</taxon>
        <taxon>Myxococcota</taxon>
        <taxon>Myxococcia</taxon>
        <taxon>Myxococcales</taxon>
        <taxon>Cystobacterineae</taxon>
        <taxon>Myxococcaceae</taxon>
        <taxon>Myxococcaceae incertae sedis</taxon>
        <taxon>Candidatus Fimimonas</taxon>
    </lineage>
</organism>
<dbReference type="SUPFAM" id="SSF46548">
    <property type="entry name" value="alpha-helical ferredoxin"/>
    <property type="match status" value="1"/>
</dbReference>
<dbReference type="AlphaFoldDB" id="A0A9D1MX78"/>
<name>A0A9D1MX78_9BACT</name>
<dbReference type="InterPro" id="IPR023753">
    <property type="entry name" value="FAD/NAD-binding_dom"/>
</dbReference>
<reference evidence="3" key="1">
    <citation type="submission" date="2020-10" db="EMBL/GenBank/DDBJ databases">
        <authorList>
            <person name="Gilroy R."/>
        </authorList>
    </citation>
    <scope>NUCLEOTIDE SEQUENCE</scope>
    <source>
        <strain evidence="3">ChiHjej12B11-7776</strain>
    </source>
</reference>
<dbReference type="InterPro" id="IPR028261">
    <property type="entry name" value="DPD_II"/>
</dbReference>
<accession>A0A9D1MX78</accession>
<dbReference type="GO" id="GO:0051536">
    <property type="term" value="F:iron-sulfur cluster binding"/>
    <property type="evidence" value="ECO:0007669"/>
    <property type="project" value="InterPro"/>
</dbReference>